<protein>
    <submittedName>
        <fullName evidence="1">Uncharacterized protein</fullName>
    </submittedName>
</protein>
<evidence type="ECO:0000313" key="2">
    <source>
        <dbReference type="Proteomes" id="UP000001075"/>
    </source>
</evidence>
<dbReference type="AlphaFoldDB" id="G3HWC9"/>
<organism evidence="1 2">
    <name type="scientific">Cricetulus griseus</name>
    <name type="common">Chinese hamster</name>
    <name type="synonym">Cricetulus barabensis griseus</name>
    <dbReference type="NCBI Taxonomy" id="10029"/>
    <lineage>
        <taxon>Eukaryota</taxon>
        <taxon>Metazoa</taxon>
        <taxon>Chordata</taxon>
        <taxon>Craniata</taxon>
        <taxon>Vertebrata</taxon>
        <taxon>Euteleostomi</taxon>
        <taxon>Mammalia</taxon>
        <taxon>Eutheria</taxon>
        <taxon>Euarchontoglires</taxon>
        <taxon>Glires</taxon>
        <taxon>Rodentia</taxon>
        <taxon>Myomorpha</taxon>
        <taxon>Muroidea</taxon>
        <taxon>Cricetidae</taxon>
        <taxon>Cricetinae</taxon>
        <taxon>Cricetulus</taxon>
    </lineage>
</organism>
<gene>
    <name evidence="1" type="ORF">I79_015285</name>
</gene>
<reference evidence="2" key="1">
    <citation type="journal article" date="2011" name="Nat. Biotechnol.">
        <title>The genomic sequence of the Chinese hamster ovary (CHO)-K1 cell line.</title>
        <authorList>
            <person name="Xu X."/>
            <person name="Nagarajan H."/>
            <person name="Lewis N.E."/>
            <person name="Pan S."/>
            <person name="Cai Z."/>
            <person name="Liu X."/>
            <person name="Chen W."/>
            <person name="Xie M."/>
            <person name="Wang W."/>
            <person name="Hammond S."/>
            <person name="Andersen M.R."/>
            <person name="Neff N."/>
            <person name="Passarelli B."/>
            <person name="Koh W."/>
            <person name="Fan H.C."/>
            <person name="Wang J."/>
            <person name="Gui Y."/>
            <person name="Lee K.H."/>
            <person name="Betenbaugh M.J."/>
            <person name="Quake S.R."/>
            <person name="Famili I."/>
            <person name="Palsson B.O."/>
            <person name="Wang J."/>
        </authorList>
    </citation>
    <scope>NUCLEOTIDE SEQUENCE [LARGE SCALE GENOMIC DNA]</scope>
    <source>
        <strain evidence="2">CHO K1 cell line</strain>
    </source>
</reference>
<name>G3HWC9_CRIGR</name>
<dbReference type="Proteomes" id="UP000001075">
    <property type="component" value="Unassembled WGS sequence"/>
</dbReference>
<sequence length="79" mass="9170">MGADVYTTVYAVPEVWTRTCWWSHLVCDLCTPQCTFMGIKGERRRKMDASSSNSSELGNYAKFTVLKFINKWKQYTFGK</sequence>
<dbReference type="InParanoid" id="G3HWC9"/>
<evidence type="ECO:0000313" key="1">
    <source>
        <dbReference type="EMBL" id="EGW04802.1"/>
    </source>
</evidence>
<accession>G3HWC9</accession>
<proteinExistence type="predicted"/>
<dbReference type="EMBL" id="JH000828">
    <property type="protein sequence ID" value="EGW04802.1"/>
    <property type="molecule type" value="Genomic_DNA"/>
</dbReference>